<protein>
    <submittedName>
        <fullName evidence="1">Uncharacterized protein</fullName>
    </submittedName>
</protein>
<dbReference type="EMBL" id="CP036262">
    <property type="protein sequence ID" value="QDS93847.1"/>
    <property type="molecule type" value="Genomic_DNA"/>
</dbReference>
<keyword evidence="2" id="KW-1185">Reference proteome</keyword>
<dbReference type="AlphaFoldDB" id="A0A517MGF7"/>
<evidence type="ECO:0000313" key="1">
    <source>
        <dbReference type="EMBL" id="QDS93847.1"/>
    </source>
</evidence>
<sequence length="75" mass="8243">MWENATYGQTKRLIDRLTPVNFCRFLGGAGGGDTETRRHGVGSWELGVGSWELGGRLSSAIYFLSGTERAVRHSL</sequence>
<evidence type="ECO:0000313" key="2">
    <source>
        <dbReference type="Proteomes" id="UP000320672"/>
    </source>
</evidence>
<organism evidence="1 2">
    <name type="scientific">Roseimaritima multifibrata</name>
    <dbReference type="NCBI Taxonomy" id="1930274"/>
    <lineage>
        <taxon>Bacteria</taxon>
        <taxon>Pseudomonadati</taxon>
        <taxon>Planctomycetota</taxon>
        <taxon>Planctomycetia</taxon>
        <taxon>Pirellulales</taxon>
        <taxon>Pirellulaceae</taxon>
        <taxon>Roseimaritima</taxon>
    </lineage>
</organism>
<reference evidence="1 2" key="1">
    <citation type="submission" date="2019-02" db="EMBL/GenBank/DDBJ databases">
        <title>Deep-cultivation of Planctomycetes and their phenomic and genomic characterization uncovers novel biology.</title>
        <authorList>
            <person name="Wiegand S."/>
            <person name="Jogler M."/>
            <person name="Boedeker C."/>
            <person name="Pinto D."/>
            <person name="Vollmers J."/>
            <person name="Rivas-Marin E."/>
            <person name="Kohn T."/>
            <person name="Peeters S.H."/>
            <person name="Heuer A."/>
            <person name="Rast P."/>
            <person name="Oberbeckmann S."/>
            <person name="Bunk B."/>
            <person name="Jeske O."/>
            <person name="Meyerdierks A."/>
            <person name="Storesund J.E."/>
            <person name="Kallscheuer N."/>
            <person name="Luecker S."/>
            <person name="Lage O.M."/>
            <person name="Pohl T."/>
            <person name="Merkel B.J."/>
            <person name="Hornburger P."/>
            <person name="Mueller R.-W."/>
            <person name="Bruemmer F."/>
            <person name="Labrenz M."/>
            <person name="Spormann A.M."/>
            <person name="Op den Camp H."/>
            <person name="Overmann J."/>
            <person name="Amann R."/>
            <person name="Jetten M.S.M."/>
            <person name="Mascher T."/>
            <person name="Medema M.H."/>
            <person name="Devos D.P."/>
            <person name="Kaster A.-K."/>
            <person name="Ovreas L."/>
            <person name="Rohde M."/>
            <person name="Galperin M.Y."/>
            <person name="Jogler C."/>
        </authorList>
    </citation>
    <scope>NUCLEOTIDE SEQUENCE [LARGE SCALE GENOMIC DNA]</scope>
    <source>
        <strain evidence="1 2">FF011L</strain>
    </source>
</reference>
<dbReference type="Proteomes" id="UP000320672">
    <property type="component" value="Chromosome"/>
</dbReference>
<accession>A0A517MGF7</accession>
<gene>
    <name evidence="1" type="ORF">FF011L_26220</name>
</gene>
<dbReference type="KEGG" id="rml:FF011L_26220"/>
<name>A0A517MGF7_9BACT</name>
<proteinExistence type="predicted"/>